<dbReference type="AlphaFoldDB" id="A0A1W5D2L9"/>
<dbReference type="Proteomes" id="UP000192927">
    <property type="component" value="Unassembled WGS sequence"/>
</dbReference>
<dbReference type="GO" id="GO:0000444">
    <property type="term" value="C:MIS12/MIND type complex"/>
    <property type="evidence" value="ECO:0007669"/>
    <property type="project" value="TreeGrafter"/>
</dbReference>
<keyword evidence="1" id="KW-0175">Coiled coil</keyword>
<name>A0A1W5D2L9_9LECA</name>
<reference evidence="3" key="1">
    <citation type="submission" date="2017-03" db="EMBL/GenBank/DDBJ databases">
        <authorList>
            <person name="Sharma R."/>
            <person name="Thines M."/>
        </authorList>
    </citation>
    <scope>NUCLEOTIDE SEQUENCE [LARGE SCALE GENOMIC DNA]</scope>
</reference>
<organism evidence="2 3">
    <name type="scientific">Lasallia pustulata</name>
    <dbReference type="NCBI Taxonomy" id="136370"/>
    <lineage>
        <taxon>Eukaryota</taxon>
        <taxon>Fungi</taxon>
        <taxon>Dikarya</taxon>
        <taxon>Ascomycota</taxon>
        <taxon>Pezizomycotina</taxon>
        <taxon>Lecanoromycetes</taxon>
        <taxon>OSLEUM clade</taxon>
        <taxon>Umbilicariomycetidae</taxon>
        <taxon>Umbilicariales</taxon>
        <taxon>Umbilicariaceae</taxon>
        <taxon>Lasallia</taxon>
    </lineage>
</organism>
<evidence type="ECO:0000256" key="1">
    <source>
        <dbReference type="SAM" id="Coils"/>
    </source>
</evidence>
<keyword evidence="3" id="KW-1185">Reference proteome</keyword>
<dbReference type="PANTHER" id="PTHR31749">
    <property type="entry name" value="KINETOCHORE-ASSOCIATED PROTEIN NSL1 HOMOLOG"/>
    <property type="match status" value="1"/>
</dbReference>
<dbReference type="PANTHER" id="PTHR31749:SF3">
    <property type="entry name" value="KINETOCHORE-ASSOCIATED PROTEIN NSL1 HOMOLOG"/>
    <property type="match status" value="1"/>
</dbReference>
<dbReference type="InterPro" id="IPR013950">
    <property type="entry name" value="Mis14/Nsl1"/>
</dbReference>
<sequence>MDPHHRKIDLQSPSDLTYLLSNIHAAAQQKLDQAIPPSAAPNGEDDAFRTKVEHLVHQYITRTLTLALPSLSINGLDASPSLLSLPNPNPTPETHEPYDPRLVSRLHALYAQLELETARVAELRREAPAAAAKAYMDRLNQELEEEEEAVERLREKVRAEASVGVEMEGVGLERAEDVRRTWEGALEGLTGLGRVTETVARCERAERAAEVVEGM</sequence>
<proteinExistence type="predicted"/>
<protein>
    <submittedName>
        <fullName evidence="2">Kinetochore Mis14</fullName>
    </submittedName>
</protein>
<accession>A0A1W5D2L9</accession>
<dbReference type="EMBL" id="FWEW01001418">
    <property type="protein sequence ID" value="SLM37129.1"/>
    <property type="molecule type" value="Genomic_DNA"/>
</dbReference>
<feature type="coiled-coil region" evidence="1">
    <location>
        <begin position="106"/>
        <end position="163"/>
    </location>
</feature>
<dbReference type="Pfam" id="PF08641">
    <property type="entry name" value="Mis14"/>
    <property type="match status" value="1"/>
</dbReference>
<dbReference type="GO" id="GO:0000070">
    <property type="term" value="P:mitotic sister chromatid segregation"/>
    <property type="evidence" value="ECO:0007669"/>
    <property type="project" value="InterPro"/>
</dbReference>
<evidence type="ECO:0000313" key="3">
    <source>
        <dbReference type="Proteomes" id="UP000192927"/>
    </source>
</evidence>
<evidence type="ECO:0000313" key="2">
    <source>
        <dbReference type="EMBL" id="SLM37129.1"/>
    </source>
</evidence>